<dbReference type="InterPro" id="IPR009492">
    <property type="entry name" value="TniQ"/>
</dbReference>
<organism evidence="2 3">
    <name type="scientific">Ferriphaselus amnicola</name>
    <dbReference type="NCBI Taxonomy" id="1188319"/>
    <lineage>
        <taxon>Bacteria</taxon>
        <taxon>Pseudomonadati</taxon>
        <taxon>Pseudomonadota</taxon>
        <taxon>Betaproteobacteria</taxon>
        <taxon>Nitrosomonadales</taxon>
        <taxon>Gallionellaceae</taxon>
        <taxon>Ferriphaselus</taxon>
    </lineage>
</organism>
<dbReference type="Proteomes" id="UP000033070">
    <property type="component" value="Chromosome"/>
</dbReference>
<protein>
    <recommendedName>
        <fullName evidence="1">TniQ domain-containing protein</fullName>
    </recommendedName>
</protein>
<dbReference type="STRING" id="1188319.OYT1_01430"/>
<evidence type="ECO:0000313" key="3">
    <source>
        <dbReference type="Proteomes" id="UP000033070"/>
    </source>
</evidence>
<proteinExistence type="predicted"/>
<dbReference type="EMBL" id="AP018738">
    <property type="protein sequence ID" value="BBE51948.1"/>
    <property type="molecule type" value="Genomic_DNA"/>
</dbReference>
<name>A0A2Z6GEH0_9PROT</name>
<keyword evidence="3" id="KW-1185">Reference proteome</keyword>
<accession>A0A2Z6GEH0</accession>
<dbReference type="Pfam" id="PF06527">
    <property type="entry name" value="TniQ"/>
    <property type="match status" value="1"/>
</dbReference>
<dbReference type="KEGG" id="fam:OYT1_ch2435"/>
<feature type="domain" description="TniQ" evidence="1">
    <location>
        <begin position="20"/>
        <end position="162"/>
    </location>
</feature>
<dbReference type="AlphaFoldDB" id="A0A2Z6GEH0"/>
<gene>
    <name evidence="2" type="ORF">OYT1_ch2435</name>
</gene>
<evidence type="ECO:0000259" key="1">
    <source>
        <dbReference type="Pfam" id="PF06527"/>
    </source>
</evidence>
<evidence type="ECO:0000313" key="2">
    <source>
        <dbReference type="EMBL" id="BBE51948.1"/>
    </source>
</evidence>
<reference evidence="2 3" key="1">
    <citation type="submission" date="2018-06" db="EMBL/GenBank/DDBJ databases">
        <title>OYT1 Genome Sequencing.</title>
        <authorList>
            <person name="Kato S."/>
            <person name="Itoh T."/>
            <person name="Ohkuma M."/>
        </authorList>
    </citation>
    <scope>NUCLEOTIDE SEQUENCE [LARGE SCALE GENOMIC DNA]</scope>
    <source>
        <strain evidence="2 3">OYT1</strain>
    </source>
</reference>
<sequence length="542" mass="63117">MPTYPDCDDYHFRLNTQLWPIHLKPKPDELLSSWIIRLAHAHGYKSQTMCVFLFGRQEPIWNRDIDRLASPEIGDKLMAATGATLQQFENTTFKGYEGWLYQSHQPNGMTRWIIPIGIYHRTRRRPGLAFCPKCLAEDAEPYFRRQWRLAFSTVCTKHRCHLLDACPSCQSPVILHRTDMQSKDFFPTEGLLVHCWKCGFKLSQSHTEEESHIQLIDFQFRLEKVLKQGFVSWAGNPSMHSVMFFQGLRDMIAGFISKVSLQRLRRSSILDDIDLSGWVKSGLEMSPIGTRRAMFLFLARLLEEWPDSFTNHIRKCDLRYSDLRGDTDYRPFWYEDVIRRESLGGFAKISQLEAESIAAATEKLNGQFSLKRSRELFGRDIAMHVPDRLPKPISEDTYEDLLTSIDHQIAETQDEIKRFSLIRDKIMFATGRQLHLSQTELTNLTLERVRQLVPEVVEKNFAEAARSPAQVRAWIEWYYVKLRPRLNPMSSEDRIFTSMTTRTGLKKSILGVRFQAAVNVGMMHRTIGSYRDWTRKPLQLAN</sequence>
<dbReference type="OrthoDB" id="9036115at2"/>